<dbReference type="PANTHER" id="PTHR30588:SF7">
    <property type="entry name" value="BRANCHED-CHAIN AMINO ACID CARRIER PROTEIN SAOUHSC_01411-RELATED"/>
    <property type="match status" value="1"/>
</dbReference>
<keyword evidence="7 9" id="KW-1133">Transmembrane helix</keyword>
<dbReference type="PANTHER" id="PTHR30588">
    <property type="entry name" value="BRANCHED-CHAIN AMINO ACID TRANSPORT SYSTEM 2 CARRIER PROTEIN"/>
    <property type="match status" value="1"/>
</dbReference>
<feature type="transmembrane region" description="Helical" evidence="9">
    <location>
        <begin position="376"/>
        <end position="394"/>
    </location>
</feature>
<dbReference type="EMBL" id="FRCF01000002">
    <property type="protein sequence ID" value="SHL49490.1"/>
    <property type="molecule type" value="Genomic_DNA"/>
</dbReference>
<feature type="transmembrane region" description="Helical" evidence="9">
    <location>
        <begin position="319"/>
        <end position="336"/>
    </location>
</feature>
<dbReference type="GO" id="GO:0015818">
    <property type="term" value="P:isoleucine transport"/>
    <property type="evidence" value="ECO:0007669"/>
    <property type="project" value="TreeGrafter"/>
</dbReference>
<dbReference type="Proteomes" id="UP000184206">
    <property type="component" value="Unassembled WGS sequence"/>
</dbReference>
<dbReference type="AlphaFoldDB" id="A0A1M7B3E2"/>
<evidence type="ECO:0000256" key="8">
    <source>
        <dbReference type="ARBA" id="ARBA00023136"/>
    </source>
</evidence>
<feature type="transmembrane region" description="Helical" evidence="9">
    <location>
        <begin position="414"/>
        <end position="432"/>
    </location>
</feature>
<feature type="transmembrane region" description="Helical" evidence="9">
    <location>
        <begin position="77"/>
        <end position="99"/>
    </location>
</feature>
<protein>
    <recommendedName>
        <fullName evidence="9">Branched-chain amino acid transport system carrier protein</fullName>
    </recommendedName>
</protein>
<dbReference type="Pfam" id="PF05525">
    <property type="entry name" value="Branch_AA_trans"/>
    <property type="match status" value="1"/>
</dbReference>
<evidence type="ECO:0000256" key="1">
    <source>
        <dbReference type="ARBA" id="ARBA00004651"/>
    </source>
</evidence>
<feature type="transmembrane region" description="Helical" evidence="9">
    <location>
        <begin position="41"/>
        <end position="65"/>
    </location>
</feature>
<feature type="transmembrane region" description="Helical" evidence="9">
    <location>
        <begin position="9"/>
        <end position="29"/>
    </location>
</feature>
<evidence type="ECO:0000256" key="4">
    <source>
        <dbReference type="ARBA" id="ARBA00022475"/>
    </source>
</evidence>
<dbReference type="NCBIfam" id="TIGR00796">
    <property type="entry name" value="livcs"/>
    <property type="match status" value="1"/>
</dbReference>
<evidence type="ECO:0000313" key="10">
    <source>
        <dbReference type="EMBL" id="SHL49490.1"/>
    </source>
</evidence>
<dbReference type="GO" id="GO:0005304">
    <property type="term" value="F:L-valine transmembrane transporter activity"/>
    <property type="evidence" value="ECO:0007669"/>
    <property type="project" value="TreeGrafter"/>
</dbReference>
<name>A0A1M7B3E2_9BACL</name>
<feature type="transmembrane region" description="Helical" evidence="9">
    <location>
        <begin position="119"/>
        <end position="139"/>
    </location>
</feature>
<comment type="similarity">
    <text evidence="2 9">Belongs to the branched chain amino acid transporter family.</text>
</comment>
<dbReference type="InterPro" id="IPR004685">
    <property type="entry name" value="Brnchd-chn_aa_trnsp_Livcs"/>
</dbReference>
<dbReference type="STRING" id="1123231.SAMN02745189_00335"/>
<feature type="transmembrane region" description="Helical" evidence="9">
    <location>
        <begin position="348"/>
        <end position="371"/>
    </location>
</feature>
<comment type="function">
    <text evidence="9">Component of the transport system for branched-chain amino acids.</text>
</comment>
<keyword evidence="4" id="KW-1003">Cell membrane</keyword>
<evidence type="ECO:0000313" key="11">
    <source>
        <dbReference type="Proteomes" id="UP000184206"/>
    </source>
</evidence>
<dbReference type="GO" id="GO:0005886">
    <property type="term" value="C:plasma membrane"/>
    <property type="evidence" value="ECO:0007669"/>
    <property type="project" value="UniProtKB-SubCell"/>
</dbReference>
<evidence type="ECO:0000256" key="9">
    <source>
        <dbReference type="RuleBase" id="RU362122"/>
    </source>
</evidence>
<reference evidence="10 11" key="1">
    <citation type="submission" date="2016-11" db="EMBL/GenBank/DDBJ databases">
        <authorList>
            <person name="Jaros S."/>
            <person name="Januszkiewicz K."/>
            <person name="Wedrychowicz H."/>
        </authorList>
    </citation>
    <scope>NUCLEOTIDE SEQUENCE [LARGE SCALE GENOMIC DNA]</scope>
    <source>
        <strain evidence="10 11">DSM 16010</strain>
    </source>
</reference>
<accession>A0A1M7B3E2</accession>
<evidence type="ECO:0000256" key="2">
    <source>
        <dbReference type="ARBA" id="ARBA00008540"/>
    </source>
</evidence>
<organism evidence="10 11">
    <name type="scientific">Lacicoccus alkaliphilus DSM 16010</name>
    <dbReference type="NCBI Taxonomy" id="1123231"/>
    <lineage>
        <taxon>Bacteria</taxon>
        <taxon>Bacillati</taxon>
        <taxon>Bacillota</taxon>
        <taxon>Bacilli</taxon>
        <taxon>Bacillales</taxon>
        <taxon>Salinicoccaceae</taxon>
        <taxon>Lacicoccus</taxon>
    </lineage>
</organism>
<comment type="subcellular location">
    <subcellularLocation>
        <location evidence="1 9">Cell membrane</location>
        <topology evidence="1 9">Multi-pass membrane protein</topology>
    </subcellularLocation>
</comment>
<keyword evidence="8 9" id="KW-0472">Membrane</keyword>
<evidence type="ECO:0000256" key="3">
    <source>
        <dbReference type="ARBA" id="ARBA00022448"/>
    </source>
</evidence>
<evidence type="ECO:0000256" key="6">
    <source>
        <dbReference type="ARBA" id="ARBA00022970"/>
    </source>
</evidence>
<feature type="transmembrane region" description="Helical" evidence="9">
    <location>
        <begin position="151"/>
        <end position="172"/>
    </location>
</feature>
<feature type="transmembrane region" description="Helical" evidence="9">
    <location>
        <begin position="228"/>
        <end position="249"/>
    </location>
</feature>
<feature type="transmembrane region" description="Helical" evidence="9">
    <location>
        <begin position="197"/>
        <end position="216"/>
    </location>
</feature>
<dbReference type="GO" id="GO:0015190">
    <property type="term" value="F:L-leucine transmembrane transporter activity"/>
    <property type="evidence" value="ECO:0007669"/>
    <property type="project" value="TreeGrafter"/>
</dbReference>
<dbReference type="GO" id="GO:0015188">
    <property type="term" value="F:L-isoleucine transmembrane transporter activity"/>
    <property type="evidence" value="ECO:0007669"/>
    <property type="project" value="TreeGrafter"/>
</dbReference>
<proteinExistence type="inferred from homology"/>
<keyword evidence="3 9" id="KW-0813">Transport</keyword>
<feature type="transmembrane region" description="Helical" evidence="9">
    <location>
        <begin position="281"/>
        <end position="307"/>
    </location>
</feature>
<keyword evidence="6 9" id="KW-0029">Amino-acid transport</keyword>
<evidence type="ECO:0000256" key="5">
    <source>
        <dbReference type="ARBA" id="ARBA00022692"/>
    </source>
</evidence>
<evidence type="ECO:0000256" key="7">
    <source>
        <dbReference type="ARBA" id="ARBA00022989"/>
    </source>
</evidence>
<dbReference type="GO" id="GO:0015820">
    <property type="term" value="P:L-leucine transport"/>
    <property type="evidence" value="ECO:0007669"/>
    <property type="project" value="TreeGrafter"/>
</dbReference>
<sequence>MDTKMSTKNVFVVGFMLFAMFFGAGNLIFPPGLGFVSGDYFWLAILGFVITGVGLPLLGVIVGSISKEGYKESLKAIHPAFAIGLLVVIYLTIGPFFAIPRTATTAYEMSIIPFLDSPGGISLFIFSLLFFIIVFALSWRPGTIVDSIGKILTPLLLITISLLVITAVVMYISQPVNPAGEGFNTEAPFSAGFTEGYLTMDAIAAIAFSVIVLNAIRGTGVKGRKALLFGTIKSASLAALLLGLVYVSLGWLGNRVDLGGTAPDEQNLGTFLLTYISADAYGGFGAILLGTIVLLACLTTATGLIVAVSEYFNSIVPRITYRVFVIIFTLISFGLANQGLDQVITTSVPVLSIIYPIAMASVLLLIVSYFVPTPRLAMQIPIVLIIITSILAVIHRNGWVEMSFLEAMPLFNASFEWIPLLIIGYIVGYLIGMKKPRVQYT</sequence>
<keyword evidence="11" id="KW-1185">Reference proteome</keyword>
<keyword evidence="5 9" id="KW-0812">Transmembrane</keyword>
<gene>
    <name evidence="10" type="ORF">SAMN02745189_00335</name>
</gene>